<dbReference type="EMBL" id="SMOL01000553">
    <property type="protein sequence ID" value="KAB2608457.1"/>
    <property type="molecule type" value="Genomic_DNA"/>
</dbReference>
<reference evidence="1 2" key="3">
    <citation type="submission" date="2019-11" db="EMBL/GenBank/DDBJ databases">
        <title>A de novo genome assembly of a pear dwarfing rootstock.</title>
        <authorList>
            <person name="Wang F."/>
            <person name="Wang J."/>
            <person name="Li S."/>
            <person name="Zhang Y."/>
            <person name="Fang M."/>
            <person name="Ma L."/>
            <person name="Zhao Y."/>
            <person name="Jiang S."/>
        </authorList>
    </citation>
    <scope>NUCLEOTIDE SEQUENCE [LARGE SCALE GENOMIC DNA]</scope>
    <source>
        <strain evidence="1">S2</strain>
        <tissue evidence="1">Leaf</tissue>
    </source>
</reference>
<organism evidence="1 2">
    <name type="scientific">Pyrus ussuriensis x Pyrus communis</name>
    <dbReference type="NCBI Taxonomy" id="2448454"/>
    <lineage>
        <taxon>Eukaryota</taxon>
        <taxon>Viridiplantae</taxon>
        <taxon>Streptophyta</taxon>
        <taxon>Embryophyta</taxon>
        <taxon>Tracheophyta</taxon>
        <taxon>Spermatophyta</taxon>
        <taxon>Magnoliopsida</taxon>
        <taxon>eudicotyledons</taxon>
        <taxon>Gunneridae</taxon>
        <taxon>Pentapetalae</taxon>
        <taxon>rosids</taxon>
        <taxon>fabids</taxon>
        <taxon>Rosales</taxon>
        <taxon>Rosaceae</taxon>
        <taxon>Amygdaloideae</taxon>
        <taxon>Maleae</taxon>
        <taxon>Pyrus</taxon>
    </lineage>
</organism>
<reference evidence="1 2" key="1">
    <citation type="submission" date="2019-09" db="EMBL/GenBank/DDBJ databases">
        <authorList>
            <person name="Ou C."/>
        </authorList>
    </citation>
    <scope>NUCLEOTIDE SEQUENCE [LARGE SCALE GENOMIC DNA]</scope>
    <source>
        <strain evidence="1">S2</strain>
        <tissue evidence="1">Leaf</tissue>
    </source>
</reference>
<dbReference type="AlphaFoldDB" id="A0A5N5G023"/>
<comment type="caution">
    <text evidence="1">The sequence shown here is derived from an EMBL/GenBank/DDBJ whole genome shotgun (WGS) entry which is preliminary data.</text>
</comment>
<dbReference type="Proteomes" id="UP000327157">
    <property type="component" value="Chromosome 14"/>
</dbReference>
<gene>
    <name evidence="1" type="ORF">D8674_011625</name>
</gene>
<keyword evidence="2" id="KW-1185">Reference proteome</keyword>
<evidence type="ECO:0000313" key="1">
    <source>
        <dbReference type="EMBL" id="KAB2608457.1"/>
    </source>
</evidence>
<proteinExistence type="predicted"/>
<sequence length="240" mass="27975">MCFSNQGPQQPLLNTYNPIWRNLNIDSWNNIQDTLELLAQSTLQFQQSTNSMIQEHSTALTKLEIQLGQIEKEKPKEACCAYFHSEDPELYKDEELYILPKPYVLPLPFPRRFSHEYAPIKQHDEPPIDVLGETLSDIVFEAFPLSSNSIYCFSKSVSDSPCCFTSFQVPYLESLENDLLPFQEGKKLKFDNETLLPSQTKEDDMVSHFIHKERQKCHHNQVFKPLLPTKVWRYLDFLPA</sequence>
<evidence type="ECO:0000313" key="2">
    <source>
        <dbReference type="Proteomes" id="UP000327157"/>
    </source>
</evidence>
<reference evidence="2" key="2">
    <citation type="submission" date="2019-10" db="EMBL/GenBank/DDBJ databases">
        <title>A de novo genome assembly of a pear dwarfing rootstock.</title>
        <authorList>
            <person name="Wang F."/>
            <person name="Wang J."/>
            <person name="Li S."/>
            <person name="Zhang Y."/>
            <person name="Fang M."/>
            <person name="Ma L."/>
            <person name="Zhao Y."/>
            <person name="Jiang S."/>
        </authorList>
    </citation>
    <scope>NUCLEOTIDE SEQUENCE [LARGE SCALE GENOMIC DNA]</scope>
</reference>
<accession>A0A5N5G023</accession>
<name>A0A5N5G023_9ROSA</name>
<protein>
    <submittedName>
        <fullName evidence="1">Uncharacterized protein</fullName>
    </submittedName>
</protein>